<evidence type="ECO:0000313" key="8">
    <source>
        <dbReference type="EMBL" id="ACK70887.1"/>
    </source>
</evidence>
<protein>
    <submittedName>
        <fullName evidence="8">Transfer complex protein TrsK-like protein</fullName>
    </submittedName>
</protein>
<sequence>MNNHYIAVKPADEPFARAFDNMSRSISPGQGMMLLACLGFVGLLALMGKTGGKKGKLAKGYFGGRSEKSAAKRVALKQMRHKKKNAVSVWVGTPTQNPLGKSPLYLPDAQRGMAVLGAPGTGKTVSVIDQVAISVIEQGFPLILWDFKFPTQTSRLAAYAVKNGYELHIFAPGYSESEVCNPLEFLKDDTDSMMARQFAEVMNQNFKRSGQTSEDGFFGPAGDQVTEAIMMLARGTEFPDLMMCQALASRTDLAAQIIKHKDKLNPWVLASFGQLISSAQSEKTVSSILATANINFTRFMKADVLPAFCGKTTIPTFLEGKQMLVLGLDREKRDVLAPLIAAILHLLVNRNVSRKRSDPLFLLADEVPTLYLPGLHHWLNENREDGLCTVLGFQNLVQMEKMYGEDLARAIIGGCATKIIFNPQDQDSAKLFSDYLGLKEVKFKQKSKGRSGGKASTNISEQIQTKPLFEASDFLQLPTGRCILLNPHFKRGKSAYIPLLESIDLSNDYQTILKWSETRWDKVRGGLQGRSTQTPITGEDLAARYQLAQNMFPGGKNKGEESELFAAML</sequence>
<dbReference type="SUPFAM" id="SSF52540">
    <property type="entry name" value="P-loop containing nucleoside triphosphate hydrolases"/>
    <property type="match status" value="1"/>
</dbReference>
<keyword evidence="4 6" id="KW-1133">Transmembrane helix</keyword>
<dbReference type="AlphaFoldDB" id="B7KK02"/>
<evidence type="ECO:0000256" key="3">
    <source>
        <dbReference type="ARBA" id="ARBA00022692"/>
    </source>
</evidence>
<name>B7KK02_GLOC7</name>
<dbReference type="GO" id="GO:0005886">
    <property type="term" value="C:plasma membrane"/>
    <property type="evidence" value="ECO:0007669"/>
    <property type="project" value="UniProtKB-SubCell"/>
</dbReference>
<dbReference type="eggNOG" id="COG3505">
    <property type="taxonomic scope" value="Bacteria"/>
</dbReference>
<keyword evidence="5 6" id="KW-0472">Membrane</keyword>
<evidence type="ECO:0000256" key="4">
    <source>
        <dbReference type="ARBA" id="ARBA00022989"/>
    </source>
</evidence>
<evidence type="ECO:0000256" key="2">
    <source>
        <dbReference type="ARBA" id="ARBA00022475"/>
    </source>
</evidence>
<organism evidence="8 9">
    <name type="scientific">Gloeothece citriformis (strain PCC 7424)</name>
    <name type="common">Cyanothece sp. (strain PCC 7424)</name>
    <dbReference type="NCBI Taxonomy" id="65393"/>
    <lineage>
        <taxon>Bacteria</taxon>
        <taxon>Bacillati</taxon>
        <taxon>Cyanobacteriota</taxon>
        <taxon>Cyanophyceae</taxon>
        <taxon>Oscillatoriophycideae</taxon>
        <taxon>Chroococcales</taxon>
        <taxon>Aphanothecaceae</taxon>
        <taxon>Gloeothece</taxon>
        <taxon>Gloeothece citriformis</taxon>
    </lineage>
</organism>
<evidence type="ECO:0000256" key="6">
    <source>
        <dbReference type="SAM" id="Phobius"/>
    </source>
</evidence>
<keyword evidence="9" id="KW-1185">Reference proteome</keyword>
<dbReference type="InterPro" id="IPR051539">
    <property type="entry name" value="T4SS-coupling_protein"/>
</dbReference>
<dbReference type="InterPro" id="IPR027417">
    <property type="entry name" value="P-loop_NTPase"/>
</dbReference>
<dbReference type="EMBL" id="CP001291">
    <property type="protein sequence ID" value="ACK70887.1"/>
    <property type="molecule type" value="Genomic_DNA"/>
</dbReference>
<gene>
    <name evidence="8" type="ordered locus">PCC7424_2469</name>
</gene>
<feature type="domain" description="Type IV secretion system coupling protein TraD DNA-binding" evidence="7">
    <location>
        <begin position="103"/>
        <end position="486"/>
    </location>
</feature>
<evidence type="ECO:0000256" key="5">
    <source>
        <dbReference type="ARBA" id="ARBA00023136"/>
    </source>
</evidence>
<proteinExistence type="predicted"/>
<dbReference type="HOGENOM" id="CLU_026359_0_0_3"/>
<dbReference type="PANTHER" id="PTHR37937:SF1">
    <property type="entry name" value="CONJUGATIVE TRANSFER: DNA TRANSPORT"/>
    <property type="match status" value="1"/>
</dbReference>
<dbReference type="InterPro" id="IPR019476">
    <property type="entry name" value="T4SS_TraD_DNA-bd"/>
</dbReference>
<feature type="transmembrane region" description="Helical" evidence="6">
    <location>
        <begin position="29"/>
        <end position="47"/>
    </location>
</feature>
<dbReference type="OrthoDB" id="102453at2"/>
<keyword evidence="2" id="KW-1003">Cell membrane</keyword>
<dbReference type="KEGG" id="cyc:PCC7424_2469"/>
<dbReference type="RefSeq" id="WP_015954491.1">
    <property type="nucleotide sequence ID" value="NC_011729.1"/>
</dbReference>
<comment type="subcellular location">
    <subcellularLocation>
        <location evidence="1">Cell membrane</location>
        <topology evidence="1">Multi-pass membrane protein</topology>
    </subcellularLocation>
</comment>
<dbReference type="STRING" id="65393.PCC7424_2469"/>
<dbReference type="Pfam" id="PF10412">
    <property type="entry name" value="TrwB_AAD_bind"/>
    <property type="match status" value="1"/>
</dbReference>
<dbReference type="Gene3D" id="3.40.50.300">
    <property type="entry name" value="P-loop containing nucleotide triphosphate hydrolases"/>
    <property type="match status" value="1"/>
</dbReference>
<dbReference type="Proteomes" id="UP000002384">
    <property type="component" value="Chromosome"/>
</dbReference>
<keyword evidence="3 6" id="KW-0812">Transmembrane</keyword>
<reference evidence="9" key="1">
    <citation type="journal article" date="2011" name="MBio">
        <title>Novel metabolic attributes of the genus Cyanothece, comprising a group of unicellular nitrogen-fixing Cyanobacteria.</title>
        <authorList>
            <person name="Bandyopadhyay A."/>
            <person name="Elvitigala T."/>
            <person name="Welsh E."/>
            <person name="Stockel J."/>
            <person name="Liberton M."/>
            <person name="Min H."/>
            <person name="Sherman L.A."/>
            <person name="Pakrasi H.B."/>
        </authorList>
    </citation>
    <scope>NUCLEOTIDE SEQUENCE [LARGE SCALE GENOMIC DNA]</scope>
    <source>
        <strain evidence="9">PCC 7424</strain>
    </source>
</reference>
<dbReference type="CDD" id="cd01127">
    <property type="entry name" value="TrwB_TraG_TraD_VirD4"/>
    <property type="match status" value="1"/>
</dbReference>
<evidence type="ECO:0000313" key="9">
    <source>
        <dbReference type="Proteomes" id="UP000002384"/>
    </source>
</evidence>
<accession>B7KK02</accession>
<dbReference type="PANTHER" id="PTHR37937">
    <property type="entry name" value="CONJUGATIVE TRANSFER: DNA TRANSPORT"/>
    <property type="match status" value="1"/>
</dbReference>
<evidence type="ECO:0000259" key="7">
    <source>
        <dbReference type="Pfam" id="PF10412"/>
    </source>
</evidence>
<evidence type="ECO:0000256" key="1">
    <source>
        <dbReference type="ARBA" id="ARBA00004651"/>
    </source>
</evidence>